<keyword evidence="8" id="KW-1185">Reference proteome</keyword>
<gene>
    <name evidence="7" type="ORF">RND81_10G073400</name>
</gene>
<dbReference type="PROSITE" id="PS51999">
    <property type="entry name" value="ZF_GRF"/>
    <property type="match status" value="1"/>
</dbReference>
<evidence type="ECO:0000256" key="2">
    <source>
        <dbReference type="ARBA" id="ARBA00022771"/>
    </source>
</evidence>
<comment type="caution">
    <text evidence="7">The sequence shown here is derived from an EMBL/GenBank/DDBJ whole genome shotgun (WGS) entry which is preliminary data.</text>
</comment>
<keyword evidence="5" id="KW-1133">Transmembrane helix</keyword>
<feature type="domain" description="GRF-type" evidence="6">
    <location>
        <begin position="10"/>
        <end position="52"/>
    </location>
</feature>
<accession>A0AAW1HZQ1</accession>
<evidence type="ECO:0000256" key="3">
    <source>
        <dbReference type="ARBA" id="ARBA00022833"/>
    </source>
</evidence>
<keyword evidence="2 4" id="KW-0863">Zinc-finger</keyword>
<keyword evidence="3" id="KW-0862">Zinc</keyword>
<proteinExistence type="predicted"/>
<dbReference type="InterPro" id="IPR010666">
    <property type="entry name" value="Znf_GRF"/>
</dbReference>
<name>A0AAW1HZQ1_SAPOF</name>
<evidence type="ECO:0000256" key="1">
    <source>
        <dbReference type="ARBA" id="ARBA00022723"/>
    </source>
</evidence>
<dbReference type="EMBL" id="JBDFQZ010000010">
    <property type="protein sequence ID" value="KAK9682434.1"/>
    <property type="molecule type" value="Genomic_DNA"/>
</dbReference>
<evidence type="ECO:0000256" key="5">
    <source>
        <dbReference type="SAM" id="Phobius"/>
    </source>
</evidence>
<keyword evidence="1" id="KW-0479">Metal-binding</keyword>
<protein>
    <recommendedName>
        <fullName evidence="6">GRF-type domain-containing protein</fullName>
    </recommendedName>
</protein>
<evidence type="ECO:0000259" key="6">
    <source>
        <dbReference type="PROSITE" id="PS51999"/>
    </source>
</evidence>
<dbReference type="AlphaFoldDB" id="A0AAW1HZQ1"/>
<dbReference type="Pfam" id="PF06839">
    <property type="entry name" value="Zn_ribbon_GRF"/>
    <property type="match status" value="1"/>
</dbReference>
<dbReference type="GO" id="GO:0008270">
    <property type="term" value="F:zinc ion binding"/>
    <property type="evidence" value="ECO:0007669"/>
    <property type="project" value="UniProtKB-KW"/>
</dbReference>
<sequence length="135" mass="15705">MVISSSNANCKHSLTPVEHTVKKNGPNKGRRFFRCAPWKNDDCGYFKWVDGIISETSIGTSANHDIAMDRRMLELNLNLDRKNGQLKGDKRRLKEELIRVKKGKQRRGFIICCSWLFFVMYFICSVIFYFKKCGC</sequence>
<dbReference type="Proteomes" id="UP001443914">
    <property type="component" value="Unassembled WGS sequence"/>
</dbReference>
<evidence type="ECO:0000313" key="8">
    <source>
        <dbReference type="Proteomes" id="UP001443914"/>
    </source>
</evidence>
<reference evidence="7" key="1">
    <citation type="submission" date="2024-03" db="EMBL/GenBank/DDBJ databases">
        <title>WGS assembly of Saponaria officinalis var. Norfolk2.</title>
        <authorList>
            <person name="Jenkins J."/>
            <person name="Shu S."/>
            <person name="Grimwood J."/>
            <person name="Barry K."/>
            <person name="Goodstein D."/>
            <person name="Schmutz J."/>
            <person name="Leebens-Mack J."/>
            <person name="Osbourn A."/>
        </authorList>
    </citation>
    <scope>NUCLEOTIDE SEQUENCE [LARGE SCALE GENOMIC DNA]</scope>
    <source>
        <strain evidence="7">JIC</strain>
    </source>
</reference>
<feature type="transmembrane region" description="Helical" evidence="5">
    <location>
        <begin position="108"/>
        <end position="130"/>
    </location>
</feature>
<evidence type="ECO:0000313" key="7">
    <source>
        <dbReference type="EMBL" id="KAK9682434.1"/>
    </source>
</evidence>
<evidence type="ECO:0000256" key="4">
    <source>
        <dbReference type="PROSITE-ProRule" id="PRU01343"/>
    </source>
</evidence>
<organism evidence="7 8">
    <name type="scientific">Saponaria officinalis</name>
    <name type="common">Common soapwort</name>
    <name type="synonym">Lychnis saponaria</name>
    <dbReference type="NCBI Taxonomy" id="3572"/>
    <lineage>
        <taxon>Eukaryota</taxon>
        <taxon>Viridiplantae</taxon>
        <taxon>Streptophyta</taxon>
        <taxon>Embryophyta</taxon>
        <taxon>Tracheophyta</taxon>
        <taxon>Spermatophyta</taxon>
        <taxon>Magnoliopsida</taxon>
        <taxon>eudicotyledons</taxon>
        <taxon>Gunneridae</taxon>
        <taxon>Pentapetalae</taxon>
        <taxon>Caryophyllales</taxon>
        <taxon>Caryophyllaceae</taxon>
        <taxon>Caryophylleae</taxon>
        <taxon>Saponaria</taxon>
    </lineage>
</organism>
<keyword evidence="5" id="KW-0472">Membrane</keyword>
<keyword evidence="5" id="KW-0812">Transmembrane</keyword>